<feature type="chain" id="PRO_5016349564" description="Tissue inhibitor of metalloproteinase" evidence="1">
    <location>
        <begin position="24"/>
        <end position="259"/>
    </location>
</feature>
<reference evidence="2 3" key="1">
    <citation type="submission" date="2018-06" db="EMBL/GenBank/DDBJ databases">
        <title>Genomic Encyclopedia of Archaeal and Bacterial Type Strains, Phase II (KMG-II): from individual species to whole genera.</title>
        <authorList>
            <person name="Goeker M."/>
        </authorList>
    </citation>
    <scope>NUCLEOTIDE SEQUENCE [LARGE SCALE GENOMIC DNA]</scope>
    <source>
        <strain evidence="2 3">DSM 27372</strain>
    </source>
</reference>
<feature type="signal peptide" evidence="1">
    <location>
        <begin position="1"/>
        <end position="23"/>
    </location>
</feature>
<proteinExistence type="predicted"/>
<dbReference type="RefSeq" id="WP_110832157.1">
    <property type="nucleotide sequence ID" value="NZ_QKLU01000005.1"/>
</dbReference>
<dbReference type="AlphaFoldDB" id="A0A318UAV7"/>
<keyword evidence="1" id="KW-0732">Signal</keyword>
<evidence type="ECO:0000256" key="1">
    <source>
        <dbReference type="SAM" id="SignalP"/>
    </source>
</evidence>
<dbReference type="OrthoDB" id="824130at2"/>
<evidence type="ECO:0000313" key="2">
    <source>
        <dbReference type="EMBL" id="PYF72711.1"/>
    </source>
</evidence>
<accession>A0A318UAV7</accession>
<dbReference type="SUPFAM" id="SSF50242">
    <property type="entry name" value="TIMP-like"/>
    <property type="match status" value="1"/>
</dbReference>
<dbReference type="Gene3D" id="2.40.50.120">
    <property type="match status" value="1"/>
</dbReference>
<evidence type="ECO:0008006" key="4">
    <source>
        <dbReference type="Google" id="ProtNLM"/>
    </source>
</evidence>
<keyword evidence="3" id="KW-1185">Reference proteome</keyword>
<name>A0A318UAV7_9SPHI</name>
<gene>
    <name evidence="2" type="ORF">B0O44_10580</name>
</gene>
<comment type="caution">
    <text evidence="2">The sequence shown here is derived from an EMBL/GenBank/DDBJ whole genome shotgun (WGS) entry which is preliminary data.</text>
</comment>
<dbReference type="InterPro" id="IPR008993">
    <property type="entry name" value="TIMP-like_OB-fold"/>
</dbReference>
<protein>
    <recommendedName>
        <fullName evidence="4">Tissue inhibitor of metalloproteinase</fullName>
    </recommendedName>
</protein>
<sequence>MKNLSFNLILFMVSLFSTTDALACFCVSPLITDNFQRSQFVAQVKILKVTPDSNNTDYHDAQIEVLTLYKGERLKKIKILSKLNSSCAFLPSANSTWIVFASVWQGILNFDYCSGSYKLDVDFNGQYPNATKNLSKSTMLKLQVLEYLSHHRIWDPNPSGLYAINAGLKTIKGFKNKDSFAVFQVDVNTDLSVNGVSILKKFQNNELTKIVFNNFKTDLKFVNPPHHTIPNPTRVIVFCYFYENQDPKTRESMVSLFDI</sequence>
<organism evidence="2 3">
    <name type="scientific">Pedobacter nutrimenti</name>
    <dbReference type="NCBI Taxonomy" id="1241337"/>
    <lineage>
        <taxon>Bacteria</taxon>
        <taxon>Pseudomonadati</taxon>
        <taxon>Bacteroidota</taxon>
        <taxon>Sphingobacteriia</taxon>
        <taxon>Sphingobacteriales</taxon>
        <taxon>Sphingobacteriaceae</taxon>
        <taxon>Pedobacter</taxon>
    </lineage>
</organism>
<dbReference type="Proteomes" id="UP000248198">
    <property type="component" value="Unassembled WGS sequence"/>
</dbReference>
<dbReference type="EMBL" id="QKLU01000005">
    <property type="protein sequence ID" value="PYF72711.1"/>
    <property type="molecule type" value="Genomic_DNA"/>
</dbReference>
<evidence type="ECO:0000313" key="3">
    <source>
        <dbReference type="Proteomes" id="UP000248198"/>
    </source>
</evidence>